<gene>
    <name evidence="3" type="ORF">JKP88DRAFT_199484</name>
</gene>
<name>A0A835Z4S0_9STRA</name>
<accession>A0A835Z4S0</accession>
<protein>
    <recommendedName>
        <fullName evidence="2">PA domain-containing protein</fullName>
    </recommendedName>
</protein>
<feature type="chain" id="PRO_5032452298" description="PA domain-containing protein" evidence="1">
    <location>
        <begin position="27"/>
        <end position="199"/>
    </location>
</feature>
<feature type="domain" description="PA" evidence="2">
    <location>
        <begin position="75"/>
        <end position="176"/>
    </location>
</feature>
<organism evidence="3 4">
    <name type="scientific">Tribonema minus</name>
    <dbReference type="NCBI Taxonomy" id="303371"/>
    <lineage>
        <taxon>Eukaryota</taxon>
        <taxon>Sar</taxon>
        <taxon>Stramenopiles</taxon>
        <taxon>Ochrophyta</taxon>
        <taxon>PX clade</taxon>
        <taxon>Xanthophyceae</taxon>
        <taxon>Tribonematales</taxon>
        <taxon>Tribonemataceae</taxon>
        <taxon>Tribonema</taxon>
    </lineage>
</organism>
<feature type="signal peptide" evidence="1">
    <location>
        <begin position="1"/>
        <end position="26"/>
    </location>
</feature>
<dbReference type="Gene3D" id="3.50.30.30">
    <property type="match status" value="1"/>
</dbReference>
<dbReference type="Proteomes" id="UP000664859">
    <property type="component" value="Unassembled WGS sequence"/>
</dbReference>
<evidence type="ECO:0000313" key="4">
    <source>
        <dbReference type="Proteomes" id="UP000664859"/>
    </source>
</evidence>
<evidence type="ECO:0000313" key="3">
    <source>
        <dbReference type="EMBL" id="KAG5182253.1"/>
    </source>
</evidence>
<dbReference type="Pfam" id="PF02225">
    <property type="entry name" value="PA"/>
    <property type="match status" value="1"/>
</dbReference>
<evidence type="ECO:0000256" key="1">
    <source>
        <dbReference type="SAM" id="SignalP"/>
    </source>
</evidence>
<keyword evidence="1" id="KW-0732">Signal</keyword>
<comment type="caution">
    <text evidence="3">The sequence shown here is derived from an EMBL/GenBank/DDBJ whole genome shotgun (WGS) entry which is preliminary data.</text>
</comment>
<reference evidence="3" key="1">
    <citation type="submission" date="2021-02" db="EMBL/GenBank/DDBJ databases">
        <title>First Annotated Genome of the Yellow-green Alga Tribonema minus.</title>
        <authorList>
            <person name="Mahan K.M."/>
        </authorList>
    </citation>
    <scope>NUCLEOTIDE SEQUENCE</scope>
    <source>
        <strain evidence="3">UTEX B ZZ1240</strain>
    </source>
</reference>
<evidence type="ECO:0000259" key="2">
    <source>
        <dbReference type="Pfam" id="PF02225"/>
    </source>
</evidence>
<dbReference type="InterPro" id="IPR003137">
    <property type="entry name" value="PA_domain"/>
</dbReference>
<dbReference type="EMBL" id="JAFCMP010000257">
    <property type="protein sequence ID" value="KAG5182253.1"/>
    <property type="molecule type" value="Genomic_DNA"/>
</dbReference>
<keyword evidence="4" id="KW-1185">Reference proteome</keyword>
<dbReference type="AlphaFoldDB" id="A0A835Z4S0"/>
<dbReference type="InterPro" id="IPR046450">
    <property type="entry name" value="PA_dom_sf"/>
</dbReference>
<proteinExistence type="predicted"/>
<dbReference type="OrthoDB" id="77835at2759"/>
<dbReference type="SUPFAM" id="SSF52025">
    <property type="entry name" value="PA domain"/>
    <property type="match status" value="1"/>
</dbReference>
<sequence length="199" mass="21160">MQVLPASCTRLLLALHIAVILTATAATRVITTLQASGDSPLQYVEFCLDCPDPHLEGSHVPALRAAHGQRAFNATGDIIYAVPNDGSAELLNPDEVAGHIALLDRGTIPLIEKVLKVQAAGAVGALLVDNGECSEDFMRCGRTGGVPEGGFAWRDQPYDWSKVKIPALLVSEKEGSRVKALMSLRSIFITGHGDQLVPL</sequence>